<feature type="transmembrane region" description="Helical" evidence="1">
    <location>
        <begin position="51"/>
        <end position="70"/>
    </location>
</feature>
<keyword evidence="1" id="KW-1133">Transmembrane helix</keyword>
<keyword evidence="1" id="KW-0812">Transmembrane</keyword>
<accession>A0ABS6BB82</accession>
<feature type="transmembrane region" description="Helical" evidence="1">
    <location>
        <begin position="82"/>
        <end position="102"/>
    </location>
</feature>
<proteinExistence type="predicted"/>
<organism evidence="2 3">
    <name type="scientific">Nocardia albiluteola</name>
    <dbReference type="NCBI Taxonomy" id="2842303"/>
    <lineage>
        <taxon>Bacteria</taxon>
        <taxon>Bacillati</taxon>
        <taxon>Actinomycetota</taxon>
        <taxon>Actinomycetes</taxon>
        <taxon>Mycobacteriales</taxon>
        <taxon>Nocardiaceae</taxon>
        <taxon>Nocardia</taxon>
    </lineage>
</organism>
<dbReference type="EMBL" id="JAHKNI010000022">
    <property type="protein sequence ID" value="MBU3067548.1"/>
    <property type="molecule type" value="Genomic_DNA"/>
</dbReference>
<protein>
    <submittedName>
        <fullName evidence="2">Uncharacterized protein</fullName>
    </submittedName>
</protein>
<keyword evidence="3" id="KW-1185">Reference proteome</keyword>
<evidence type="ECO:0000313" key="2">
    <source>
        <dbReference type="EMBL" id="MBU3067548.1"/>
    </source>
</evidence>
<gene>
    <name evidence="2" type="ORF">KO481_39255</name>
</gene>
<dbReference type="Proteomes" id="UP000733379">
    <property type="component" value="Unassembled WGS sequence"/>
</dbReference>
<dbReference type="RefSeq" id="WP_215923622.1">
    <property type="nucleotide sequence ID" value="NZ_JAHKNI010000022.1"/>
</dbReference>
<keyword evidence="1" id="KW-0472">Membrane</keyword>
<evidence type="ECO:0000256" key="1">
    <source>
        <dbReference type="SAM" id="Phobius"/>
    </source>
</evidence>
<name>A0ABS6BB82_9NOCA</name>
<feature type="transmembrane region" description="Helical" evidence="1">
    <location>
        <begin position="18"/>
        <end position="39"/>
    </location>
</feature>
<sequence>MNTVGSLLRDIASWVPDIAVALVIGAITAMLGRMVMGWVTNRIGDSGWGRMLGRFAAVVLWGAGGATALGRVGVPSEVTVPILLTVLLIVGGVLAVLLIGGAGGSTPARRPRLYLVDSEPHAG</sequence>
<evidence type="ECO:0000313" key="3">
    <source>
        <dbReference type="Proteomes" id="UP000733379"/>
    </source>
</evidence>
<reference evidence="2 3" key="1">
    <citation type="submission" date="2021-06" db="EMBL/GenBank/DDBJ databases">
        <title>Actinomycetes sequencing.</title>
        <authorList>
            <person name="Shan Q."/>
        </authorList>
    </citation>
    <scope>NUCLEOTIDE SEQUENCE [LARGE SCALE GENOMIC DNA]</scope>
    <source>
        <strain evidence="2 3">NEAU-G5</strain>
    </source>
</reference>
<comment type="caution">
    <text evidence="2">The sequence shown here is derived from an EMBL/GenBank/DDBJ whole genome shotgun (WGS) entry which is preliminary data.</text>
</comment>